<evidence type="ECO:0000313" key="3">
    <source>
        <dbReference type="Proteomes" id="UP000634229"/>
    </source>
</evidence>
<dbReference type="Proteomes" id="UP000634229">
    <property type="component" value="Unassembled WGS sequence"/>
</dbReference>
<protein>
    <submittedName>
        <fullName evidence="2">DUF1963 domain-containing protein</fullName>
    </submittedName>
</protein>
<evidence type="ECO:0000313" key="2">
    <source>
        <dbReference type="EMBL" id="MBL1098568.1"/>
    </source>
</evidence>
<dbReference type="Gene3D" id="2.30.320.10">
    <property type="entry name" value="YwqG-like"/>
    <property type="match status" value="1"/>
</dbReference>
<dbReference type="EMBL" id="JAERRF010000009">
    <property type="protein sequence ID" value="MBL1098568.1"/>
    <property type="molecule type" value="Genomic_DNA"/>
</dbReference>
<accession>A0ABS1NER6</accession>
<gene>
    <name evidence="2" type="ORF">JK363_18260</name>
</gene>
<dbReference type="SUPFAM" id="SSF103032">
    <property type="entry name" value="Hypothetical protein YwqG"/>
    <property type="match status" value="1"/>
</dbReference>
<reference evidence="2 3" key="1">
    <citation type="submission" date="2021-01" db="EMBL/GenBank/DDBJ databases">
        <title>WGS of actinomycetes isolated from Thailand.</title>
        <authorList>
            <person name="Thawai C."/>
        </authorList>
    </citation>
    <scope>NUCLEOTIDE SEQUENCE [LARGE SCALE GENOMIC DNA]</scope>
    <source>
        <strain evidence="2 3">CA1R205</strain>
    </source>
</reference>
<evidence type="ECO:0000256" key="1">
    <source>
        <dbReference type="SAM" id="MobiDB-lite"/>
    </source>
</evidence>
<dbReference type="PANTHER" id="PTHR36436:SF6">
    <property type="entry name" value="SLL5081 PROTEIN"/>
    <property type="match status" value="1"/>
</dbReference>
<comment type="caution">
    <text evidence="2">The sequence shown here is derived from an EMBL/GenBank/DDBJ whole genome shotgun (WGS) entry which is preliminary data.</text>
</comment>
<name>A0ABS1NER6_9ACTN</name>
<sequence>MAHMTTTSRPATPFDTLRSLARTHLSPQDAERWTGLLRPGVRLRRAEADEPVVGQLGGLPRLPEDVAWPVWEEERCALSFVAMLDCAALRAVAAAQGCELPLATDGRLAFFTGFDEEEGRVVDAGDRDTWAGARVLHLPPEEPSALERPAPEDVEPYAVVPLTAVTVPSIPGSDSPASASAFGFARWQDQYQHPATSGPFSQALEPHEQHNGHQALGHPQSIQGAVEVEVAQGVLGGRLRRDDPQIVAEAARWTLLAQFDSDGDAGMSWGDCGVLYWLIRSEHLAANRFDQALLTMQCC</sequence>
<dbReference type="InterPro" id="IPR035948">
    <property type="entry name" value="YwqG-like_sf"/>
</dbReference>
<organism evidence="2 3">
    <name type="scientific">Streptomyces coffeae</name>
    <dbReference type="NCBI Taxonomy" id="621382"/>
    <lineage>
        <taxon>Bacteria</taxon>
        <taxon>Bacillati</taxon>
        <taxon>Actinomycetota</taxon>
        <taxon>Actinomycetes</taxon>
        <taxon>Kitasatosporales</taxon>
        <taxon>Streptomycetaceae</taxon>
        <taxon>Streptomyces</taxon>
    </lineage>
</organism>
<keyword evidence="3" id="KW-1185">Reference proteome</keyword>
<proteinExistence type="predicted"/>
<dbReference type="PANTHER" id="PTHR36436">
    <property type="entry name" value="SLL5081 PROTEIN"/>
    <property type="match status" value="1"/>
</dbReference>
<dbReference type="Pfam" id="PF09234">
    <property type="entry name" value="DUF1963"/>
    <property type="match status" value="1"/>
</dbReference>
<feature type="region of interest" description="Disordered" evidence="1">
    <location>
        <begin position="195"/>
        <end position="217"/>
    </location>
</feature>
<dbReference type="InterPro" id="IPR015315">
    <property type="entry name" value="DUF1963"/>
</dbReference>